<dbReference type="Gene3D" id="1.10.510.10">
    <property type="entry name" value="Transferase(Phosphotransferase) domain 1"/>
    <property type="match status" value="1"/>
</dbReference>
<feature type="region of interest" description="Disordered" evidence="1">
    <location>
        <begin position="199"/>
        <end position="257"/>
    </location>
</feature>
<feature type="compositionally biased region" description="Low complexity" evidence="1">
    <location>
        <begin position="199"/>
        <end position="211"/>
    </location>
</feature>
<dbReference type="GO" id="GO:0004674">
    <property type="term" value="F:protein serine/threonine kinase activity"/>
    <property type="evidence" value="ECO:0007669"/>
    <property type="project" value="TreeGrafter"/>
</dbReference>
<dbReference type="eggNOG" id="KOG0583">
    <property type="taxonomic scope" value="Eukaryota"/>
</dbReference>
<evidence type="ECO:0000256" key="1">
    <source>
        <dbReference type="SAM" id="MobiDB-lite"/>
    </source>
</evidence>
<dbReference type="InterPro" id="IPR011009">
    <property type="entry name" value="Kinase-like_dom_sf"/>
</dbReference>
<feature type="compositionally biased region" description="Basic and acidic residues" evidence="1">
    <location>
        <begin position="245"/>
        <end position="255"/>
    </location>
</feature>
<dbReference type="GO" id="GO:0005524">
    <property type="term" value="F:ATP binding"/>
    <property type="evidence" value="ECO:0007669"/>
    <property type="project" value="InterPro"/>
</dbReference>
<name>G0SI02_CHATD</name>
<dbReference type="HOGENOM" id="CLU_021323_1_0_1"/>
<dbReference type="Gene3D" id="3.30.200.20">
    <property type="entry name" value="Phosphorylase Kinase, domain 1"/>
    <property type="match status" value="1"/>
</dbReference>
<evidence type="ECO:0000313" key="3">
    <source>
        <dbReference type="EMBL" id="EGS17072.1"/>
    </source>
</evidence>
<feature type="region of interest" description="Disordered" evidence="1">
    <location>
        <begin position="1"/>
        <end position="24"/>
    </location>
</feature>
<dbReference type="EMBL" id="GL988048">
    <property type="protein sequence ID" value="EGS17072.1"/>
    <property type="molecule type" value="Genomic_DNA"/>
</dbReference>
<dbReference type="InterPro" id="IPR000719">
    <property type="entry name" value="Prot_kinase_dom"/>
</dbReference>
<reference evidence="3 4" key="1">
    <citation type="journal article" date="2011" name="Cell">
        <title>Insight into structure and assembly of the nuclear pore complex by utilizing the genome of a eukaryotic thermophile.</title>
        <authorList>
            <person name="Amlacher S."/>
            <person name="Sarges P."/>
            <person name="Flemming D."/>
            <person name="van Noort V."/>
            <person name="Kunze R."/>
            <person name="Devos D.P."/>
            <person name="Arumugam M."/>
            <person name="Bork P."/>
            <person name="Hurt E."/>
        </authorList>
    </citation>
    <scope>NUCLEOTIDE SEQUENCE [LARGE SCALE GENOMIC DNA]</scope>
    <source>
        <strain evidence="4">DSM 1495 / CBS 144.50 / IMI 039719</strain>
    </source>
</reference>
<dbReference type="RefSeq" id="XP_006697654.1">
    <property type="nucleotide sequence ID" value="XM_006697591.1"/>
</dbReference>
<organism evidence="4">
    <name type="scientific">Chaetomium thermophilum (strain DSM 1495 / CBS 144.50 / IMI 039719)</name>
    <name type="common">Thermochaetoides thermophila</name>
    <dbReference type="NCBI Taxonomy" id="759272"/>
    <lineage>
        <taxon>Eukaryota</taxon>
        <taxon>Fungi</taxon>
        <taxon>Dikarya</taxon>
        <taxon>Ascomycota</taxon>
        <taxon>Pezizomycotina</taxon>
        <taxon>Sordariomycetes</taxon>
        <taxon>Sordariomycetidae</taxon>
        <taxon>Sordariales</taxon>
        <taxon>Chaetomiaceae</taxon>
        <taxon>Thermochaetoides</taxon>
    </lineage>
</organism>
<feature type="compositionally biased region" description="Basic and acidic residues" evidence="1">
    <location>
        <begin position="10"/>
        <end position="19"/>
    </location>
</feature>
<dbReference type="OMA" id="NCQWLAL"/>
<dbReference type="SUPFAM" id="SSF56112">
    <property type="entry name" value="Protein kinase-like (PK-like)"/>
    <property type="match status" value="1"/>
</dbReference>
<dbReference type="PANTHER" id="PTHR24359:SF1">
    <property type="entry name" value="INHIBITOR OF NUCLEAR FACTOR KAPPA-B KINASE EPSILON SUBUNIT HOMOLOG 1-RELATED"/>
    <property type="match status" value="1"/>
</dbReference>
<dbReference type="SMART" id="SM00220">
    <property type="entry name" value="S_TKc"/>
    <property type="match status" value="1"/>
</dbReference>
<dbReference type="PROSITE" id="PS50011">
    <property type="entry name" value="PROTEIN_KINASE_DOM"/>
    <property type="match status" value="1"/>
</dbReference>
<dbReference type="GeneID" id="18261438"/>
<dbReference type="PANTHER" id="PTHR24359">
    <property type="entry name" value="SERINE/THREONINE-PROTEIN KINASE SBK1"/>
    <property type="match status" value="1"/>
</dbReference>
<dbReference type="AlphaFoldDB" id="G0SI02"/>
<dbReference type="OrthoDB" id="346907at2759"/>
<dbReference type="Proteomes" id="UP000008066">
    <property type="component" value="Unassembled WGS sequence"/>
</dbReference>
<evidence type="ECO:0000259" key="2">
    <source>
        <dbReference type="PROSITE" id="PS50011"/>
    </source>
</evidence>
<accession>G0SI02</accession>
<keyword evidence="4" id="KW-1185">Reference proteome</keyword>
<proteinExistence type="predicted"/>
<dbReference type="STRING" id="759272.G0SI02"/>
<dbReference type="KEGG" id="cthr:CTHT_0074000"/>
<evidence type="ECO:0000313" key="4">
    <source>
        <dbReference type="Proteomes" id="UP000008066"/>
    </source>
</evidence>
<sequence>MQMAMNQVKECSEHSEQKTEPFSQTEIQARLNRSRYEELQMLSSTVPLDDLHLPANSHDIRILLRPLAKNRSLSPGQNSLWMMLRTEAAGPDEASHKVLAVRQTHRNICFPVMMQNQQHPGRDLSFDLYFDPQSDNLVILNRSDTPFTLLRLSDKPENLRRVQFDINPGSSKTLAPGTWRASMDAVDLVDFRILERAMPSSHSHSSPSAHPQCCTLGHTPEVTGKRQLEDQDGNENDAPEKKRRPTDPDDQKGDEDGVTLILPAKNNLLALNSSEKDKAVVKSTGHALLDLQPGDTLQIPISNGEALVDYSITKMGPIASTSAATVFTAELSDHTDIPNGIVVVKVLKTKHSTTNGNESAAAHHVVRQAHSWLREFRSQSNLNHPSIVRLYGGDARYLSLYMEHVDAKDLTVRGVWRSDSDWFIGSHEDAKTILLDITNALHYMHGKGRIHNDIKPGNILYSPERGAVLCDMGLSSRDKDAPSTGGTPWYIPPEFLGLMQRGAPSDVWALGVTMLYVLRRMQWPDARAHKAHPKHLHWMIAEVNARTPAVSRGMPPTHSRETPAMRMRKWLNEVTVVRNGLDMTDPLERLVHGMLAPNPKDRVSTATILNHIKSLTAKISSDG</sequence>
<protein>
    <recommendedName>
        <fullName evidence="2">Protein kinase domain-containing protein</fullName>
    </recommendedName>
</protein>
<gene>
    <name evidence="3" type="ORF">CTHT_0074000</name>
</gene>
<feature type="domain" description="Protein kinase" evidence="2">
    <location>
        <begin position="312"/>
        <end position="614"/>
    </location>
</feature>
<dbReference type="Pfam" id="PF00069">
    <property type="entry name" value="Pkinase"/>
    <property type="match status" value="1"/>
</dbReference>